<dbReference type="GO" id="GO:0031297">
    <property type="term" value="P:replication fork processing"/>
    <property type="evidence" value="ECO:0007669"/>
    <property type="project" value="TreeGrafter"/>
</dbReference>
<dbReference type="GO" id="GO:0005634">
    <property type="term" value="C:nucleus"/>
    <property type="evidence" value="ECO:0007669"/>
    <property type="project" value="TreeGrafter"/>
</dbReference>
<proteinExistence type="predicted"/>
<evidence type="ECO:0000313" key="1">
    <source>
        <dbReference type="EMBL" id="GFU35895.1"/>
    </source>
</evidence>
<dbReference type="GO" id="GO:0006303">
    <property type="term" value="P:double-strand break repair via nonhomologous end joining"/>
    <property type="evidence" value="ECO:0007669"/>
    <property type="project" value="TreeGrafter"/>
</dbReference>
<dbReference type="GO" id="GO:0042800">
    <property type="term" value="F:histone H3K4 methyltransferase activity"/>
    <property type="evidence" value="ECO:0007669"/>
    <property type="project" value="TreeGrafter"/>
</dbReference>
<dbReference type="Proteomes" id="UP000887013">
    <property type="component" value="Unassembled WGS sequence"/>
</dbReference>
<evidence type="ECO:0000313" key="2">
    <source>
        <dbReference type="Proteomes" id="UP000887013"/>
    </source>
</evidence>
<sequence>MDPEFRETWLNGFRTLYDLDPNFDLTSVQNCYSPQNNVHLSTTMEKGENIEAFGDSAVNERTARQLFQKFRSGDLSLCDEHRSGRPHSLDDEDLQAAIEEDSRLKCNEYAKQFNISDETIKLHLYLLGKMYRLFKGALHILLEVHKRQRVALCMSLLSHPRTASIFNLVLTSEEKWILYDIPKHSKHWLSRQDTVPHSEKPPMRPCKIILCIWLTGHQEVHY</sequence>
<dbReference type="GO" id="GO:0044547">
    <property type="term" value="F:DNA topoisomerase binding"/>
    <property type="evidence" value="ECO:0007669"/>
    <property type="project" value="TreeGrafter"/>
</dbReference>
<dbReference type="OrthoDB" id="6433213at2759"/>
<dbReference type="InterPro" id="IPR052709">
    <property type="entry name" value="Transposase-MT_Hybrid"/>
</dbReference>
<dbReference type="PANTHER" id="PTHR46060:SF2">
    <property type="entry name" value="HISTONE-LYSINE N-METHYLTRANSFERASE SETMAR"/>
    <property type="match status" value="1"/>
</dbReference>
<dbReference type="GO" id="GO:0000793">
    <property type="term" value="C:condensed chromosome"/>
    <property type="evidence" value="ECO:0007669"/>
    <property type="project" value="TreeGrafter"/>
</dbReference>
<dbReference type="GO" id="GO:0046975">
    <property type="term" value="F:histone H3K36 methyltransferase activity"/>
    <property type="evidence" value="ECO:0007669"/>
    <property type="project" value="TreeGrafter"/>
</dbReference>
<comment type="caution">
    <text evidence="1">The sequence shown here is derived from an EMBL/GenBank/DDBJ whole genome shotgun (WGS) entry which is preliminary data.</text>
</comment>
<dbReference type="GO" id="GO:0035861">
    <property type="term" value="C:site of double-strand break"/>
    <property type="evidence" value="ECO:0007669"/>
    <property type="project" value="TreeGrafter"/>
</dbReference>
<accession>A0A8X6ULZ6</accession>
<dbReference type="GO" id="GO:0003690">
    <property type="term" value="F:double-stranded DNA binding"/>
    <property type="evidence" value="ECO:0007669"/>
    <property type="project" value="TreeGrafter"/>
</dbReference>
<dbReference type="AlphaFoldDB" id="A0A8X6ULZ6"/>
<keyword evidence="2" id="KW-1185">Reference proteome</keyword>
<dbReference type="PANTHER" id="PTHR46060">
    <property type="entry name" value="MARINER MOS1 TRANSPOSASE-LIKE PROTEIN"/>
    <property type="match status" value="1"/>
</dbReference>
<name>A0A8X6ULZ6_NEPPI</name>
<dbReference type="Gene3D" id="3.30.420.10">
    <property type="entry name" value="Ribonuclease H-like superfamily/Ribonuclease H"/>
    <property type="match status" value="1"/>
</dbReference>
<dbReference type="GO" id="GO:0044774">
    <property type="term" value="P:mitotic DNA integrity checkpoint signaling"/>
    <property type="evidence" value="ECO:0007669"/>
    <property type="project" value="TreeGrafter"/>
</dbReference>
<dbReference type="InterPro" id="IPR036397">
    <property type="entry name" value="RNaseH_sf"/>
</dbReference>
<organism evidence="1 2">
    <name type="scientific">Nephila pilipes</name>
    <name type="common">Giant wood spider</name>
    <name type="synonym">Nephila maculata</name>
    <dbReference type="NCBI Taxonomy" id="299642"/>
    <lineage>
        <taxon>Eukaryota</taxon>
        <taxon>Metazoa</taxon>
        <taxon>Ecdysozoa</taxon>
        <taxon>Arthropoda</taxon>
        <taxon>Chelicerata</taxon>
        <taxon>Arachnida</taxon>
        <taxon>Araneae</taxon>
        <taxon>Araneomorphae</taxon>
        <taxon>Entelegynae</taxon>
        <taxon>Araneoidea</taxon>
        <taxon>Nephilidae</taxon>
        <taxon>Nephila</taxon>
    </lineage>
</organism>
<dbReference type="GO" id="GO:0003697">
    <property type="term" value="F:single-stranded DNA binding"/>
    <property type="evidence" value="ECO:0007669"/>
    <property type="project" value="TreeGrafter"/>
</dbReference>
<dbReference type="GO" id="GO:0000729">
    <property type="term" value="P:DNA double-strand break processing"/>
    <property type="evidence" value="ECO:0007669"/>
    <property type="project" value="TreeGrafter"/>
</dbReference>
<gene>
    <name evidence="1" type="primary">NCL1_32508</name>
    <name evidence="1" type="ORF">NPIL_46091</name>
</gene>
<protein>
    <submittedName>
        <fullName evidence="1">Histone-lysine N-methyltransferase SETMAR</fullName>
    </submittedName>
</protein>
<dbReference type="EMBL" id="BMAW01034597">
    <property type="protein sequence ID" value="GFU35895.1"/>
    <property type="molecule type" value="Genomic_DNA"/>
</dbReference>
<dbReference type="GO" id="GO:0000014">
    <property type="term" value="F:single-stranded DNA endodeoxyribonuclease activity"/>
    <property type="evidence" value="ECO:0007669"/>
    <property type="project" value="TreeGrafter"/>
</dbReference>
<reference evidence="1" key="1">
    <citation type="submission" date="2020-08" db="EMBL/GenBank/DDBJ databases">
        <title>Multicomponent nature underlies the extraordinary mechanical properties of spider dragline silk.</title>
        <authorList>
            <person name="Kono N."/>
            <person name="Nakamura H."/>
            <person name="Mori M."/>
            <person name="Yoshida Y."/>
            <person name="Ohtoshi R."/>
            <person name="Malay A.D."/>
            <person name="Moran D.A.P."/>
            <person name="Tomita M."/>
            <person name="Numata K."/>
            <person name="Arakawa K."/>
        </authorList>
    </citation>
    <scope>NUCLEOTIDE SEQUENCE</scope>
</reference>
<dbReference type="GO" id="GO:0015074">
    <property type="term" value="P:DNA integration"/>
    <property type="evidence" value="ECO:0007669"/>
    <property type="project" value="TreeGrafter"/>
</dbReference>